<keyword evidence="12" id="KW-1185">Reference proteome</keyword>
<dbReference type="GO" id="GO:0006220">
    <property type="term" value="P:pyrimidine nucleotide metabolic process"/>
    <property type="evidence" value="ECO:0007669"/>
    <property type="project" value="UniProtKB-UniRule"/>
</dbReference>
<feature type="domain" description="Cytidylate kinase" evidence="10">
    <location>
        <begin position="6"/>
        <end position="219"/>
    </location>
</feature>
<feature type="coiled-coil region" evidence="9">
    <location>
        <begin position="156"/>
        <end position="183"/>
    </location>
</feature>
<keyword evidence="4 8" id="KW-0418">Kinase</keyword>
<accession>A0A1V3A246</accession>
<dbReference type="RefSeq" id="WP_077243519.1">
    <property type="nucleotide sequence ID" value="NZ_MUZR01000003.1"/>
</dbReference>
<dbReference type="STRING" id="252474.B1A74_01065"/>
<evidence type="ECO:0000256" key="9">
    <source>
        <dbReference type="SAM" id="Coils"/>
    </source>
</evidence>
<protein>
    <recommendedName>
        <fullName evidence="8">Cytidylate kinase</fullName>
        <shortName evidence="8">CK</shortName>
        <ecNumber evidence="8">2.7.4.25</ecNumber>
    </recommendedName>
    <alternativeName>
        <fullName evidence="8">Cytidine monophosphate kinase</fullName>
        <shortName evidence="8">CMP kinase</shortName>
    </alternativeName>
</protein>
<evidence type="ECO:0000256" key="8">
    <source>
        <dbReference type="HAMAP-Rule" id="MF_00238"/>
    </source>
</evidence>
<keyword evidence="9" id="KW-0175">Coiled coil</keyword>
<dbReference type="Pfam" id="PF02224">
    <property type="entry name" value="Cytidylate_kin"/>
    <property type="match status" value="1"/>
</dbReference>
<feature type="binding site" evidence="8">
    <location>
        <begin position="9"/>
        <end position="17"/>
    </location>
    <ligand>
        <name>ATP</name>
        <dbReference type="ChEBI" id="CHEBI:30616"/>
    </ligand>
</feature>
<gene>
    <name evidence="8" type="primary">cmk</name>
    <name evidence="11" type="ORF">B1A74_01065</name>
</gene>
<comment type="similarity">
    <text evidence="1 8">Belongs to the cytidylate kinase family. Type 1 subfamily.</text>
</comment>
<dbReference type="EC" id="2.7.4.25" evidence="8"/>
<evidence type="ECO:0000259" key="10">
    <source>
        <dbReference type="Pfam" id="PF02224"/>
    </source>
</evidence>
<dbReference type="EMBL" id="MUZR01000003">
    <property type="protein sequence ID" value="OOC11392.1"/>
    <property type="molecule type" value="Genomic_DNA"/>
</dbReference>
<evidence type="ECO:0000256" key="1">
    <source>
        <dbReference type="ARBA" id="ARBA00009427"/>
    </source>
</evidence>
<dbReference type="HAMAP" id="MF_00238">
    <property type="entry name" value="Cytidyl_kinase_type1"/>
    <property type="match status" value="1"/>
</dbReference>
<keyword evidence="2 8" id="KW-0808">Transferase</keyword>
<evidence type="ECO:0000256" key="6">
    <source>
        <dbReference type="ARBA" id="ARBA00047615"/>
    </source>
</evidence>
<evidence type="ECO:0000256" key="5">
    <source>
        <dbReference type="ARBA" id="ARBA00022840"/>
    </source>
</evidence>
<dbReference type="InterPro" id="IPR003136">
    <property type="entry name" value="Cytidylate_kin"/>
</dbReference>
<proteinExistence type="inferred from homology"/>
<keyword evidence="5 8" id="KW-0067">ATP-binding</keyword>
<dbReference type="GO" id="GO:0005737">
    <property type="term" value="C:cytoplasm"/>
    <property type="evidence" value="ECO:0007669"/>
    <property type="project" value="UniProtKB-SubCell"/>
</dbReference>
<dbReference type="CDD" id="cd02020">
    <property type="entry name" value="CMPK"/>
    <property type="match status" value="1"/>
</dbReference>
<organism evidence="11 12">
    <name type="scientific">Thioalkalivibrio halophilus</name>
    <dbReference type="NCBI Taxonomy" id="252474"/>
    <lineage>
        <taxon>Bacteria</taxon>
        <taxon>Pseudomonadati</taxon>
        <taxon>Pseudomonadota</taxon>
        <taxon>Gammaproteobacteria</taxon>
        <taxon>Chromatiales</taxon>
        <taxon>Ectothiorhodospiraceae</taxon>
        <taxon>Thioalkalivibrio</taxon>
    </lineage>
</organism>
<dbReference type="OrthoDB" id="9807434at2"/>
<reference evidence="11 12" key="1">
    <citation type="submission" date="2017-02" db="EMBL/GenBank/DDBJ databases">
        <title>Genomic diversity within the haloalkaliphilic genus Thioalkalivibrio.</title>
        <authorList>
            <person name="Ahn A.-C."/>
            <person name="Meier-Kolthoff J."/>
            <person name="Overmars L."/>
            <person name="Richter M."/>
            <person name="Woyke T."/>
            <person name="Sorokin D.Y."/>
            <person name="Muyzer G."/>
        </authorList>
    </citation>
    <scope>NUCLEOTIDE SEQUENCE [LARGE SCALE GENOMIC DNA]</scope>
    <source>
        <strain evidence="11 12">HL17</strain>
    </source>
</reference>
<dbReference type="Gene3D" id="3.40.50.300">
    <property type="entry name" value="P-loop containing nucleotide triphosphate hydrolases"/>
    <property type="match status" value="1"/>
</dbReference>
<keyword evidence="8" id="KW-0963">Cytoplasm</keyword>
<comment type="subcellular location">
    <subcellularLocation>
        <location evidence="8">Cytoplasm</location>
    </subcellularLocation>
</comment>
<evidence type="ECO:0000313" key="11">
    <source>
        <dbReference type="EMBL" id="OOC11392.1"/>
    </source>
</evidence>
<comment type="catalytic activity">
    <reaction evidence="7 8">
        <text>CMP + ATP = CDP + ADP</text>
        <dbReference type="Rhea" id="RHEA:11600"/>
        <dbReference type="ChEBI" id="CHEBI:30616"/>
        <dbReference type="ChEBI" id="CHEBI:58069"/>
        <dbReference type="ChEBI" id="CHEBI:60377"/>
        <dbReference type="ChEBI" id="CHEBI:456216"/>
        <dbReference type="EC" id="2.7.4.25"/>
    </reaction>
</comment>
<comment type="catalytic activity">
    <reaction evidence="6 8">
        <text>dCMP + ATP = dCDP + ADP</text>
        <dbReference type="Rhea" id="RHEA:25094"/>
        <dbReference type="ChEBI" id="CHEBI:30616"/>
        <dbReference type="ChEBI" id="CHEBI:57566"/>
        <dbReference type="ChEBI" id="CHEBI:58593"/>
        <dbReference type="ChEBI" id="CHEBI:456216"/>
        <dbReference type="EC" id="2.7.4.25"/>
    </reaction>
</comment>
<dbReference type="InterPro" id="IPR011994">
    <property type="entry name" value="Cytidylate_kinase_dom"/>
</dbReference>
<keyword evidence="3 8" id="KW-0547">Nucleotide-binding</keyword>
<evidence type="ECO:0000256" key="7">
    <source>
        <dbReference type="ARBA" id="ARBA00048478"/>
    </source>
</evidence>
<dbReference type="InterPro" id="IPR027417">
    <property type="entry name" value="P-loop_NTPase"/>
</dbReference>
<evidence type="ECO:0000256" key="2">
    <source>
        <dbReference type="ARBA" id="ARBA00022679"/>
    </source>
</evidence>
<dbReference type="GO" id="GO:0036431">
    <property type="term" value="F:dCMP kinase activity"/>
    <property type="evidence" value="ECO:0007669"/>
    <property type="project" value="InterPro"/>
</dbReference>
<dbReference type="Proteomes" id="UP000189177">
    <property type="component" value="Unassembled WGS sequence"/>
</dbReference>
<dbReference type="NCBIfam" id="TIGR00017">
    <property type="entry name" value="cmk"/>
    <property type="match status" value="1"/>
</dbReference>
<comment type="caution">
    <text evidence="11">The sequence shown here is derived from an EMBL/GenBank/DDBJ whole genome shotgun (WGS) entry which is preliminary data.</text>
</comment>
<evidence type="ECO:0000256" key="4">
    <source>
        <dbReference type="ARBA" id="ARBA00022777"/>
    </source>
</evidence>
<sequence>MTPVLTIDGPGGAGKGTVCMRIAAAMGWHLLDSGALYRLVGLAARRQGVEPDDAAAVPDLAQALDVRFEIDRDATRVTTLLEGDPVDEELRTEQAGNDASRAAAIPAVREALLQRQRDFAVPPGLVADGRDMGTIVFPEADLKIFLDASAEERARRRQLQLLEQGLSASLEELREEMEERDRRDRERSVAPLKPAEDAWVLDTTDLDIVAVVDLILERLRDVLPEDRPPADETPGSGIENT</sequence>
<dbReference type="SUPFAM" id="SSF52540">
    <property type="entry name" value="P-loop containing nucleoside triphosphate hydrolases"/>
    <property type="match status" value="1"/>
</dbReference>
<dbReference type="GO" id="GO:0005524">
    <property type="term" value="F:ATP binding"/>
    <property type="evidence" value="ECO:0007669"/>
    <property type="project" value="UniProtKB-UniRule"/>
</dbReference>
<dbReference type="AlphaFoldDB" id="A0A1V3A246"/>
<evidence type="ECO:0000256" key="3">
    <source>
        <dbReference type="ARBA" id="ARBA00022741"/>
    </source>
</evidence>
<evidence type="ECO:0000313" key="12">
    <source>
        <dbReference type="Proteomes" id="UP000189177"/>
    </source>
</evidence>
<dbReference type="GO" id="GO:0036430">
    <property type="term" value="F:CMP kinase activity"/>
    <property type="evidence" value="ECO:0007669"/>
    <property type="project" value="RHEA"/>
</dbReference>
<name>A0A1V3A246_9GAMM</name>